<dbReference type="SUPFAM" id="SSF51735">
    <property type="entry name" value="NAD(P)-binding Rossmann-fold domains"/>
    <property type="match status" value="1"/>
</dbReference>
<dbReference type="InterPro" id="IPR036291">
    <property type="entry name" value="NAD(P)-bd_dom_sf"/>
</dbReference>
<name>A0A5B6VMK3_9ROSI</name>
<evidence type="ECO:0000256" key="3">
    <source>
        <dbReference type="ARBA" id="ARBA00004947"/>
    </source>
</evidence>
<dbReference type="PANTHER" id="PTHR43725">
    <property type="entry name" value="UDP-GLUCOSE 4-EPIMERASE"/>
    <property type="match status" value="1"/>
</dbReference>
<sequence length="349" mass="38287">MSKNILVTGGAGYIGSHTVLQLLLGGYKVIKMVGIVGISLIIDKLLLVQRGNTLIIKQSYWVVRFDAVIHFAGLKAVGESVEKPLLYYDNNVIGTITLLEVMAAHGCKNLVFSSSATVYGWPKEVPCTEESPLSAVNPYGRTKLFIEEICRDVHHSDPEWKIILLRYFNPVGAHPSGHIGEDPRGIPNNLMPFVQQVAVGRRPALTVFGNDYATKDGTGVRDYIHVVDLADGHIAALRKLSDPKIELAFNPTSYAIIGCEVYNLGTGKGTSVLEMVAAFERASGKKIPLVMAGRRAGDAEIVYASTKKAECELDWRARYGIEEMCRDQWNWASKNPYGYGSPESNGVMK</sequence>
<evidence type="ECO:0000256" key="2">
    <source>
        <dbReference type="ARBA" id="ARBA00001911"/>
    </source>
</evidence>
<dbReference type="GO" id="GO:0005829">
    <property type="term" value="C:cytosol"/>
    <property type="evidence" value="ECO:0007669"/>
    <property type="project" value="TreeGrafter"/>
</dbReference>
<keyword evidence="6 9" id="KW-0520">NAD</keyword>
<dbReference type="InterPro" id="IPR001509">
    <property type="entry name" value="Epimerase_deHydtase"/>
</dbReference>
<dbReference type="PANTHER" id="PTHR43725:SF47">
    <property type="entry name" value="UDP-GLUCOSE 4-EPIMERASE"/>
    <property type="match status" value="1"/>
</dbReference>
<gene>
    <name evidence="11" type="primary">galE</name>
    <name evidence="11" type="ORF">EPI10_016006</name>
</gene>
<comment type="caution">
    <text evidence="11">The sequence shown here is derived from an EMBL/GenBank/DDBJ whole genome shotgun (WGS) entry which is preliminary data.</text>
</comment>
<dbReference type="InterPro" id="IPR005886">
    <property type="entry name" value="UDP_G4E"/>
</dbReference>
<evidence type="ECO:0000313" key="12">
    <source>
        <dbReference type="Proteomes" id="UP000325315"/>
    </source>
</evidence>
<dbReference type="NCBIfam" id="TIGR01179">
    <property type="entry name" value="galE"/>
    <property type="match status" value="1"/>
</dbReference>
<accession>A0A5B6VMK3</accession>
<protein>
    <recommendedName>
        <fullName evidence="5 9">UDP-glucose 4-epimerase</fullName>
        <ecNumber evidence="9">5.1.3.-</ecNumber>
    </recommendedName>
</protein>
<evidence type="ECO:0000256" key="4">
    <source>
        <dbReference type="ARBA" id="ARBA00007637"/>
    </source>
</evidence>
<evidence type="ECO:0000259" key="10">
    <source>
        <dbReference type="Pfam" id="PF01370"/>
    </source>
</evidence>
<keyword evidence="9" id="KW-0119">Carbohydrate metabolism</keyword>
<dbReference type="EC" id="5.1.3.-" evidence="9"/>
<evidence type="ECO:0000256" key="5">
    <source>
        <dbReference type="ARBA" id="ARBA00013189"/>
    </source>
</evidence>
<keyword evidence="8 9" id="KW-0413">Isomerase</keyword>
<dbReference type="AlphaFoldDB" id="A0A5B6VMK3"/>
<comment type="similarity">
    <text evidence="4 9">Belongs to the NAD(P)-dependent epimerase/dehydratase family.</text>
</comment>
<comment type="pathway">
    <text evidence="3 9">Carbohydrate metabolism; galactose metabolism.</text>
</comment>
<proteinExistence type="inferred from homology"/>
<keyword evidence="12" id="KW-1185">Reference proteome</keyword>
<evidence type="ECO:0000313" key="11">
    <source>
        <dbReference type="EMBL" id="KAA3470286.1"/>
    </source>
</evidence>
<comment type="cofactor">
    <cofactor evidence="2 9">
        <name>NAD(+)</name>
        <dbReference type="ChEBI" id="CHEBI:57540"/>
    </cofactor>
</comment>
<dbReference type="OrthoDB" id="9402762at2759"/>
<organism evidence="11 12">
    <name type="scientific">Gossypium australe</name>
    <dbReference type="NCBI Taxonomy" id="47621"/>
    <lineage>
        <taxon>Eukaryota</taxon>
        <taxon>Viridiplantae</taxon>
        <taxon>Streptophyta</taxon>
        <taxon>Embryophyta</taxon>
        <taxon>Tracheophyta</taxon>
        <taxon>Spermatophyta</taxon>
        <taxon>Magnoliopsida</taxon>
        <taxon>eudicotyledons</taxon>
        <taxon>Gunneridae</taxon>
        <taxon>Pentapetalae</taxon>
        <taxon>rosids</taxon>
        <taxon>malvids</taxon>
        <taxon>Malvales</taxon>
        <taxon>Malvaceae</taxon>
        <taxon>Malvoideae</taxon>
        <taxon>Gossypium</taxon>
    </lineage>
</organism>
<feature type="domain" description="NAD-dependent epimerase/dehydratase" evidence="10">
    <location>
        <begin position="5"/>
        <end position="242"/>
    </location>
</feature>
<evidence type="ECO:0000256" key="7">
    <source>
        <dbReference type="ARBA" id="ARBA00023144"/>
    </source>
</evidence>
<dbReference type="EMBL" id="SMMG02000006">
    <property type="protein sequence ID" value="KAA3470286.1"/>
    <property type="molecule type" value="Genomic_DNA"/>
</dbReference>
<dbReference type="Proteomes" id="UP000325315">
    <property type="component" value="Unassembled WGS sequence"/>
</dbReference>
<evidence type="ECO:0000256" key="8">
    <source>
        <dbReference type="ARBA" id="ARBA00023235"/>
    </source>
</evidence>
<reference evidence="11" key="1">
    <citation type="submission" date="2019-08" db="EMBL/GenBank/DDBJ databases">
        <authorList>
            <person name="Liu F."/>
        </authorList>
    </citation>
    <scope>NUCLEOTIDE SEQUENCE [LARGE SCALE GENOMIC DNA]</scope>
    <source>
        <strain evidence="11">PA1801</strain>
        <tissue evidence="11">Leaf</tissue>
    </source>
</reference>
<dbReference type="CDD" id="cd05247">
    <property type="entry name" value="UDP_G4E_1_SDR_e"/>
    <property type="match status" value="1"/>
</dbReference>
<comment type="catalytic activity">
    <reaction evidence="1">
        <text>UDP-alpha-D-glucose = UDP-alpha-D-galactose</text>
        <dbReference type="Rhea" id="RHEA:22168"/>
        <dbReference type="ChEBI" id="CHEBI:58885"/>
        <dbReference type="ChEBI" id="CHEBI:66914"/>
        <dbReference type="EC" id="5.1.3.2"/>
    </reaction>
</comment>
<keyword evidence="7" id="KW-0299">Galactose metabolism</keyword>
<evidence type="ECO:0000256" key="9">
    <source>
        <dbReference type="RuleBase" id="RU366046"/>
    </source>
</evidence>
<dbReference type="UniPathway" id="UPA00214"/>
<dbReference type="Gene3D" id="3.90.25.10">
    <property type="entry name" value="UDP-galactose 4-epimerase, domain 1"/>
    <property type="match status" value="1"/>
</dbReference>
<dbReference type="GO" id="GO:0003978">
    <property type="term" value="F:UDP-glucose 4-epimerase activity"/>
    <property type="evidence" value="ECO:0007669"/>
    <property type="project" value="UniProtKB-UniRule"/>
</dbReference>
<evidence type="ECO:0000256" key="6">
    <source>
        <dbReference type="ARBA" id="ARBA00023027"/>
    </source>
</evidence>
<dbReference type="GO" id="GO:0006012">
    <property type="term" value="P:galactose metabolic process"/>
    <property type="evidence" value="ECO:0007669"/>
    <property type="project" value="UniProtKB-UniPathway"/>
</dbReference>
<evidence type="ECO:0000256" key="1">
    <source>
        <dbReference type="ARBA" id="ARBA00000083"/>
    </source>
</evidence>
<dbReference type="Gene3D" id="3.40.50.720">
    <property type="entry name" value="NAD(P)-binding Rossmann-like Domain"/>
    <property type="match status" value="2"/>
</dbReference>
<dbReference type="Pfam" id="PF01370">
    <property type="entry name" value="Epimerase"/>
    <property type="match status" value="1"/>
</dbReference>